<dbReference type="InterPro" id="IPR050855">
    <property type="entry name" value="NDM-1-like"/>
</dbReference>
<reference evidence="2" key="1">
    <citation type="submission" date="2021-01" db="EMBL/GenBank/DDBJ databases">
        <title>Diatom-associated Roseobacters Show Island Model of Population Structure.</title>
        <authorList>
            <person name="Qu L."/>
            <person name="Feng X."/>
            <person name="Chen Y."/>
            <person name="Li L."/>
            <person name="Wang X."/>
            <person name="Hu Z."/>
            <person name="Wang H."/>
            <person name="Luo H."/>
        </authorList>
    </citation>
    <scope>NUCLEOTIDE SEQUENCE</scope>
    <source>
        <strain evidence="2">SM26-45</strain>
    </source>
</reference>
<dbReference type="SMART" id="SM00849">
    <property type="entry name" value="Lactamase_B"/>
    <property type="match status" value="1"/>
</dbReference>
<dbReference type="Gene3D" id="3.60.15.10">
    <property type="entry name" value="Ribonuclease Z/Hydroxyacylglutathione hydrolase-like"/>
    <property type="match status" value="1"/>
</dbReference>
<feature type="domain" description="Metallo-beta-lactamase" evidence="1">
    <location>
        <begin position="48"/>
        <end position="249"/>
    </location>
</feature>
<organism evidence="2 3">
    <name type="scientific">Pseudosulfitobacter pseudonitzschiae</name>
    <dbReference type="NCBI Taxonomy" id="1402135"/>
    <lineage>
        <taxon>Bacteria</taxon>
        <taxon>Pseudomonadati</taxon>
        <taxon>Pseudomonadota</taxon>
        <taxon>Alphaproteobacteria</taxon>
        <taxon>Rhodobacterales</taxon>
        <taxon>Roseobacteraceae</taxon>
        <taxon>Pseudosulfitobacter</taxon>
    </lineage>
</organism>
<gene>
    <name evidence="2" type="ORF">JQX14_03740</name>
</gene>
<protein>
    <submittedName>
        <fullName evidence="2">MBL fold metallo-hydrolase</fullName>
    </submittedName>
</protein>
<dbReference type="EMBL" id="JAFBWN010000002">
    <property type="protein sequence ID" value="MBM2353633.1"/>
    <property type="molecule type" value="Genomic_DNA"/>
</dbReference>
<dbReference type="AlphaFoldDB" id="A0A9Q2NQR0"/>
<dbReference type="Proteomes" id="UP000809337">
    <property type="component" value="Unassembled WGS sequence"/>
</dbReference>
<dbReference type="PANTHER" id="PTHR42951">
    <property type="entry name" value="METALLO-BETA-LACTAMASE DOMAIN-CONTAINING"/>
    <property type="match status" value="1"/>
</dbReference>
<dbReference type="PANTHER" id="PTHR42951:SF17">
    <property type="entry name" value="METALLO-BETA-LACTAMASE DOMAIN-CONTAINING PROTEIN"/>
    <property type="match status" value="1"/>
</dbReference>
<dbReference type="InterPro" id="IPR036866">
    <property type="entry name" value="RibonucZ/Hydroxyglut_hydro"/>
</dbReference>
<evidence type="ECO:0000313" key="3">
    <source>
        <dbReference type="Proteomes" id="UP000809337"/>
    </source>
</evidence>
<proteinExistence type="predicted"/>
<dbReference type="Pfam" id="PF00753">
    <property type="entry name" value="Lactamase_B"/>
    <property type="match status" value="1"/>
</dbReference>
<accession>A0A9Q2NQR0</accession>
<sequence>MASPVTKRCPIAANARVMAKASQVAMIARNAAMTQTFVDTIPMLPFGMLNAFLVVQGRRAMLVDTGLPNAAPKVEKALHARGLDWSDLALTVLTHAHIDHAGSAVAVRRLSSAPLLAHAEDIPLCQGQAPVLRPSGPFGRLFQKTGAIQQKFDYFSPDRIIQGADMDLSDYGFSARVLHTPGHTAGSVSVLLEDGRVIAGDLAASGILLGGIALRDRPKSPPFEEDIAGVIASLEHLLARGCRQFFLGHGGPLPAQAIAHHVTNLRKSTVRARAA</sequence>
<dbReference type="InterPro" id="IPR001279">
    <property type="entry name" value="Metallo-B-lactamas"/>
</dbReference>
<dbReference type="CDD" id="cd07721">
    <property type="entry name" value="yflN-like_MBL-fold"/>
    <property type="match status" value="1"/>
</dbReference>
<dbReference type="SUPFAM" id="SSF56281">
    <property type="entry name" value="Metallo-hydrolase/oxidoreductase"/>
    <property type="match status" value="1"/>
</dbReference>
<evidence type="ECO:0000313" key="2">
    <source>
        <dbReference type="EMBL" id="MBM2353633.1"/>
    </source>
</evidence>
<comment type="caution">
    <text evidence="2">The sequence shown here is derived from an EMBL/GenBank/DDBJ whole genome shotgun (WGS) entry which is preliminary data.</text>
</comment>
<evidence type="ECO:0000259" key="1">
    <source>
        <dbReference type="SMART" id="SM00849"/>
    </source>
</evidence>
<name>A0A9Q2NQR0_9RHOB</name>